<comment type="caution">
    <text evidence="1">The sequence shown here is derived from an EMBL/GenBank/DDBJ whole genome shotgun (WGS) entry which is preliminary data.</text>
</comment>
<sequence>MRETKFVSKKKNDLIQIATSHKEELELLDAEVKYVFDTLRKDIEDKMNLNFDLEINFKSKKLNLKKQINELEKNDDFKMLQKIINELIEENETLRRLNHKNLGNITDLNNQIYSRNFTKMKDNLKKSLREESLRESKKSIQDLKLSIRNFKSASKSDSKGDSKGNSKG</sequence>
<keyword evidence="2" id="KW-1185">Reference proteome</keyword>
<dbReference type="Proteomes" id="UP000789366">
    <property type="component" value="Unassembled WGS sequence"/>
</dbReference>
<organism evidence="1 2">
    <name type="scientific">Cetraspora pellucida</name>
    <dbReference type="NCBI Taxonomy" id="1433469"/>
    <lineage>
        <taxon>Eukaryota</taxon>
        <taxon>Fungi</taxon>
        <taxon>Fungi incertae sedis</taxon>
        <taxon>Mucoromycota</taxon>
        <taxon>Glomeromycotina</taxon>
        <taxon>Glomeromycetes</taxon>
        <taxon>Diversisporales</taxon>
        <taxon>Gigasporaceae</taxon>
        <taxon>Cetraspora</taxon>
    </lineage>
</organism>
<evidence type="ECO:0000313" key="1">
    <source>
        <dbReference type="EMBL" id="CAG8601981.1"/>
    </source>
</evidence>
<evidence type="ECO:0000313" key="2">
    <source>
        <dbReference type="Proteomes" id="UP000789366"/>
    </source>
</evidence>
<dbReference type="EMBL" id="CAJVPW010009178">
    <property type="protein sequence ID" value="CAG8601981.1"/>
    <property type="molecule type" value="Genomic_DNA"/>
</dbReference>
<proteinExistence type="predicted"/>
<gene>
    <name evidence="1" type="ORF">SPELUC_LOCUS7158</name>
</gene>
<protein>
    <submittedName>
        <fullName evidence="1">6059_t:CDS:1</fullName>
    </submittedName>
</protein>
<accession>A0ACA9MND4</accession>
<name>A0ACA9MND4_9GLOM</name>
<reference evidence="1" key="1">
    <citation type="submission" date="2021-06" db="EMBL/GenBank/DDBJ databases">
        <authorList>
            <person name="Kallberg Y."/>
            <person name="Tangrot J."/>
            <person name="Rosling A."/>
        </authorList>
    </citation>
    <scope>NUCLEOTIDE SEQUENCE</scope>
    <source>
        <strain evidence="1">28 12/20/2015</strain>
    </source>
</reference>